<sequence>MSIYNGSHHYGTLQAAPYVGGTGFQPHLYFIYIRKSFKRKTVWILVFLSITEKALLCGLVSSQSTMLPSLLVLFGSAMIISQVYGCLRANYTSFSKDSIYQIKRQLLFFPFLICMSSDRFAFSAPARTKVLVVPVGAIGAGAFSRRFDLLRQCNDIRLLDVAPLPSCHFNPQSFPQGRVLYQFCTQPDDETAFLHDFEPFRKTLLVVGLGAETGPEDAAKELKTLAENYPTAIVHNCIFFGSSSSEDPSAPAQHFYVSPEAERSVTGVETVMCAITRNYLQALDAYAASFATITLRSPVSLTDGHVLTRSITYAQKRLSSGSGTSAFSVFAAPPVADSKLRSSQKQSGRQAKLMGNFFLLAGRCADALQYFTDAAVNCKKTEDYLWLASALEGLAVAASLLSFLGMPYHVQNPMLSAVLNVPKSRLAPPQQSRLSSESVARASTTASPRNSVSSASLDLSRLHLPAFLRLLCTKASQYYQLSTSEVEDCVPDLVYVESLIRSAKFLVAVHLGGGESLQALLDYLVKSVPVKRLPIPDSASVSRQDIIHELDKLFSLQLVDLEFTEQCRVYCALASIYADLGLHRKQAFVLRILLVLLLPKLSHMEQNGAIAGITSVAAISNILELLFSVYKINCEPESSAVSAKENASNWVSLQLQLLKICLRIAEALKDFHMLAKLCILVFARYSHCLPAQEQVKMRDKLKWLTLLFNEDPESVPLPHPDPFLVRDATFVSTSACSALQPFVDKGGSSVQNGPVIFNPYNKTKPSPTTEPVICVNDLHQMKVSLQNPFKFTVELSEIELVADKATETLKHLVKPVSTSQVNIKPELRNGSVNPKVSMVSMDQFSGHSNSVILPPTSTTQVLVSFKALEAGVLTVKGFNIRVGAAPPQFFQIVEREKFSGFQKTKHNCIKHSEEGVPALDKLLDNLRNGRIEDRVATKKISLNVISAQPSLSVTKNSVTNGWLMLLEGEKKKFTLELRNTSDVTIDYLSFSFWDSYSETITAKLNQTAQYTVEDVYELEWSLIKKKPFSVINKQEIASQYKYIQPGGDVKIDYEVTGKKGMSELKLILEYGNKKTDASTIPDVAKLSYMKSVNVPLEVSVEPSLEIIGFDVLPFFSSSLYGYTSKNGDMSNDIVEKNMKYLLDFFTKAKSNDKDSISSYCLLVLDLKNLWKQKLLAKVTNNDVGFAVNEVLDSMQTIRLLLPVKRIKFDCVDVSKPVPSLRNKQFVKNYSVTEEEEAAIRRNFWIRSKLLENLVGEWATVGRKYQRGGEIDMRCIRLNNVMTNSLVFDSIQIQHAIFLADGSKSEVSKEADSYHLEREQFYVLKTKITNNTSLTMSGVLRHVPFPVDANTKQDLSIDQKILYNGVLQKHIGRGAIKSGESHEVVLPFMILEKGRYEWGCVFDIDGTGDKILGREPVYIVAA</sequence>
<dbReference type="Proteomes" id="UP000326582">
    <property type="component" value="Chromosome 8"/>
</dbReference>
<keyword evidence="2" id="KW-1185">Reference proteome</keyword>
<dbReference type="EMBL" id="CP038491">
    <property type="protein sequence ID" value="QFZ30427.1"/>
    <property type="molecule type" value="Genomic_DNA"/>
</dbReference>
<reference evidence="2" key="1">
    <citation type="journal article" date="2019" name="MBio">
        <title>Comparative genomics for the elucidation of multidrug resistance (MDR) in Candida lusitaniae.</title>
        <authorList>
            <person name="Kannan A."/>
            <person name="Asner S.A."/>
            <person name="Trachsel E."/>
            <person name="Kelly S."/>
            <person name="Parker J."/>
            <person name="Sanglard D."/>
        </authorList>
    </citation>
    <scope>NUCLEOTIDE SEQUENCE [LARGE SCALE GENOMIC DNA]</scope>
    <source>
        <strain evidence="2">P1</strain>
    </source>
</reference>
<organism evidence="1 2">
    <name type="scientific">Clavispora lusitaniae</name>
    <name type="common">Candida lusitaniae</name>
    <dbReference type="NCBI Taxonomy" id="36911"/>
    <lineage>
        <taxon>Eukaryota</taxon>
        <taxon>Fungi</taxon>
        <taxon>Dikarya</taxon>
        <taxon>Ascomycota</taxon>
        <taxon>Saccharomycotina</taxon>
        <taxon>Pichiomycetes</taxon>
        <taxon>Metschnikowiaceae</taxon>
        <taxon>Clavispora</taxon>
    </lineage>
</organism>
<gene>
    <name evidence="1" type="ORF">EJF14_80146</name>
</gene>
<proteinExistence type="predicted"/>
<protein>
    <submittedName>
        <fullName evidence="1">Trafficking particle complex II-specific subunit</fullName>
    </submittedName>
</protein>
<name>A0ACD0WTE5_CLALS</name>
<evidence type="ECO:0000313" key="2">
    <source>
        <dbReference type="Proteomes" id="UP000326582"/>
    </source>
</evidence>
<evidence type="ECO:0000313" key="1">
    <source>
        <dbReference type="EMBL" id="QFZ30427.1"/>
    </source>
</evidence>
<accession>A0ACD0WTE5</accession>